<dbReference type="SUPFAM" id="SSF55961">
    <property type="entry name" value="Bet v1-like"/>
    <property type="match status" value="1"/>
</dbReference>
<proteinExistence type="predicted"/>
<reference evidence="1 2" key="1">
    <citation type="journal article" date="2022" name="BMC Genomics">
        <title>Comparative genome analysis of mycobacteria focusing on tRNA and non-coding RNA.</title>
        <authorList>
            <person name="Behra P.R.K."/>
            <person name="Pettersson B.M.F."/>
            <person name="Ramesh M."/>
            <person name="Das S."/>
            <person name="Dasgupta S."/>
            <person name="Kirsebom L.A."/>
        </authorList>
    </citation>
    <scope>NUCLEOTIDE SEQUENCE [LARGE SCALE GENOMIC DNA]</scope>
    <source>
        <strain evidence="1 2">DSM 44078</strain>
    </source>
</reference>
<dbReference type="Proteomes" id="UP001526201">
    <property type="component" value="Unassembled WGS sequence"/>
</dbReference>
<name>A0ABT3CA22_9MYCO</name>
<dbReference type="Pfam" id="PF10604">
    <property type="entry name" value="Polyketide_cyc2"/>
    <property type="match status" value="1"/>
</dbReference>
<protein>
    <submittedName>
        <fullName evidence="1">SRPBCC family protein</fullName>
    </submittedName>
</protein>
<comment type="caution">
    <text evidence="1">The sequence shown here is derived from an EMBL/GenBank/DDBJ whole genome shotgun (WGS) entry which is preliminary data.</text>
</comment>
<dbReference type="EMBL" id="JACKTY010000021">
    <property type="protein sequence ID" value="MCV7226330.1"/>
    <property type="molecule type" value="Genomic_DNA"/>
</dbReference>
<evidence type="ECO:0000313" key="2">
    <source>
        <dbReference type="Proteomes" id="UP001526201"/>
    </source>
</evidence>
<organism evidence="1 2">
    <name type="scientific">Mycolicibacterium komossense</name>
    <dbReference type="NCBI Taxonomy" id="1779"/>
    <lineage>
        <taxon>Bacteria</taxon>
        <taxon>Bacillati</taxon>
        <taxon>Actinomycetota</taxon>
        <taxon>Actinomycetes</taxon>
        <taxon>Mycobacteriales</taxon>
        <taxon>Mycobacteriaceae</taxon>
        <taxon>Mycolicibacterium</taxon>
    </lineage>
</organism>
<dbReference type="CDD" id="cd08865">
    <property type="entry name" value="SRPBCC_10"/>
    <property type="match status" value="1"/>
</dbReference>
<accession>A0ABT3CA22</accession>
<evidence type="ECO:0000313" key="1">
    <source>
        <dbReference type="EMBL" id="MCV7226330.1"/>
    </source>
</evidence>
<dbReference type="RefSeq" id="WP_264067185.1">
    <property type="nucleotide sequence ID" value="NZ_JACKTY010000021.1"/>
</dbReference>
<keyword evidence="2" id="KW-1185">Reference proteome</keyword>
<sequence length="145" mass="15738">MPSVSRTFTVTAAPKQVLDYLKDFANAEEWDPGTQTCTRIDDGPVTIGSSWHNVSKIVGVTAELKYVLRELTESRLVFEGTNKSATSTDTIVVTPAQGGAQLDYRADLEMHGPAKLMSPAMKLVFEKLAGETETQMTKVLNSLSG</sequence>
<dbReference type="InterPro" id="IPR023393">
    <property type="entry name" value="START-like_dom_sf"/>
</dbReference>
<dbReference type="InterPro" id="IPR019587">
    <property type="entry name" value="Polyketide_cyclase/dehydratase"/>
</dbReference>
<dbReference type="Gene3D" id="3.30.530.20">
    <property type="match status" value="1"/>
</dbReference>
<gene>
    <name evidence="1" type="ORF">H7J73_09845</name>
</gene>